<evidence type="ECO:0000259" key="1">
    <source>
        <dbReference type="Pfam" id="PF13480"/>
    </source>
</evidence>
<dbReference type="InterPro" id="IPR016181">
    <property type="entry name" value="Acyl_CoA_acyltransferase"/>
</dbReference>
<protein>
    <submittedName>
        <fullName evidence="2">GNAT family N-acetyltransferase</fullName>
    </submittedName>
</protein>
<dbReference type="AlphaFoldDB" id="A0A502FZ23"/>
<organism evidence="2 3">
    <name type="scientific">Sphingomonas glacialis</name>
    <dbReference type="NCBI Taxonomy" id="658225"/>
    <lineage>
        <taxon>Bacteria</taxon>
        <taxon>Pseudomonadati</taxon>
        <taxon>Pseudomonadota</taxon>
        <taxon>Alphaproteobacteria</taxon>
        <taxon>Sphingomonadales</taxon>
        <taxon>Sphingomonadaceae</taxon>
        <taxon>Sphingomonas</taxon>
    </lineage>
</organism>
<dbReference type="GO" id="GO:0016740">
    <property type="term" value="F:transferase activity"/>
    <property type="evidence" value="ECO:0007669"/>
    <property type="project" value="UniProtKB-KW"/>
</dbReference>
<accession>A0A502FZ23</accession>
<dbReference type="EMBL" id="RCZC01000002">
    <property type="protein sequence ID" value="TPG54877.1"/>
    <property type="molecule type" value="Genomic_DNA"/>
</dbReference>
<proteinExistence type="predicted"/>
<dbReference type="Gene3D" id="3.40.630.30">
    <property type="match status" value="1"/>
</dbReference>
<reference evidence="2 3" key="1">
    <citation type="journal article" date="2019" name="Environ. Microbiol.">
        <title>Species interactions and distinct microbial communities in high Arctic permafrost affected cryosols are associated with the CH4 and CO2 gas fluxes.</title>
        <authorList>
            <person name="Altshuler I."/>
            <person name="Hamel J."/>
            <person name="Turney S."/>
            <person name="Magnuson E."/>
            <person name="Levesque R."/>
            <person name="Greer C."/>
            <person name="Whyte L.G."/>
        </authorList>
    </citation>
    <scope>NUCLEOTIDE SEQUENCE [LARGE SCALE GENOMIC DNA]</scope>
    <source>
        <strain evidence="2 3">E6.1</strain>
    </source>
</reference>
<dbReference type="SUPFAM" id="SSF55729">
    <property type="entry name" value="Acyl-CoA N-acyltransferases (Nat)"/>
    <property type="match status" value="1"/>
</dbReference>
<dbReference type="Proteomes" id="UP000319931">
    <property type="component" value="Unassembled WGS sequence"/>
</dbReference>
<name>A0A502FZ23_9SPHN</name>
<keyword evidence="3" id="KW-1185">Reference proteome</keyword>
<dbReference type="OrthoDB" id="3773784at2"/>
<evidence type="ECO:0000313" key="2">
    <source>
        <dbReference type="EMBL" id="TPG54877.1"/>
    </source>
</evidence>
<sequence>MVEHGGRARGVMPLRAEPLPLRFQIGARTLGSIERRLVRVSLSLDAIIAGAQPALPPLGRGDDGYLVTSLPAAGLDALLRGAGGMIGYVRQRYPRHYADLTIGFAAYQAALSGNTRSGLKRKTKRVIELSGGALDVRRFRTAAELGDFHAVARGISQRTYQERLLGGGLPDDAAFVRAMTEQAAADQVRAWLLYVAGEPAAYLYCPIAGGTVRYDHVGHDPAFNDLSPGGVLMLEAMRDLYAEPGLRRFDFTEGDGQHKRSFATAGVACVDLLLLRPTLANRATIAALEAFDRGALWAKRAVARLGLERVARRVRR</sequence>
<feature type="domain" description="BioF2-like acetyltransferase" evidence="1">
    <location>
        <begin position="114"/>
        <end position="260"/>
    </location>
</feature>
<dbReference type="Pfam" id="PF13480">
    <property type="entry name" value="Acetyltransf_6"/>
    <property type="match status" value="1"/>
</dbReference>
<comment type="caution">
    <text evidence="2">The sequence shown here is derived from an EMBL/GenBank/DDBJ whole genome shotgun (WGS) entry which is preliminary data.</text>
</comment>
<dbReference type="InterPro" id="IPR038740">
    <property type="entry name" value="BioF2-like_GNAT_dom"/>
</dbReference>
<keyword evidence="2" id="KW-0808">Transferase</keyword>
<evidence type="ECO:0000313" key="3">
    <source>
        <dbReference type="Proteomes" id="UP000319931"/>
    </source>
</evidence>
<gene>
    <name evidence="2" type="ORF">EAH76_09745</name>
</gene>